<evidence type="ECO:0000256" key="5">
    <source>
        <dbReference type="ARBA" id="ARBA00047811"/>
    </source>
</evidence>
<dbReference type="EMBL" id="KB446560">
    <property type="protein sequence ID" value="EME81035.1"/>
    <property type="molecule type" value="Genomic_DNA"/>
</dbReference>
<dbReference type="GO" id="GO:0005634">
    <property type="term" value="C:nucleus"/>
    <property type="evidence" value="ECO:0007669"/>
    <property type="project" value="TreeGrafter"/>
</dbReference>
<organism evidence="8 9">
    <name type="scientific">Pseudocercospora fijiensis (strain CIRAD86)</name>
    <name type="common">Black leaf streak disease fungus</name>
    <name type="synonym">Mycosphaerella fijiensis</name>
    <dbReference type="NCBI Taxonomy" id="383855"/>
    <lineage>
        <taxon>Eukaryota</taxon>
        <taxon>Fungi</taxon>
        <taxon>Dikarya</taxon>
        <taxon>Ascomycota</taxon>
        <taxon>Pezizomycotina</taxon>
        <taxon>Dothideomycetes</taxon>
        <taxon>Dothideomycetidae</taxon>
        <taxon>Mycosphaerellales</taxon>
        <taxon>Mycosphaerellaceae</taxon>
        <taxon>Pseudocercospora</taxon>
    </lineage>
</organism>
<dbReference type="Pfam" id="PF00069">
    <property type="entry name" value="Pkinase"/>
    <property type="match status" value="1"/>
</dbReference>
<dbReference type="eggNOG" id="KOG0594">
    <property type="taxonomic scope" value="Eukaryota"/>
</dbReference>
<dbReference type="GO" id="GO:0004693">
    <property type="term" value="F:cyclin-dependent protein serine/threonine kinase activity"/>
    <property type="evidence" value="ECO:0007669"/>
    <property type="project" value="UniProtKB-EC"/>
</dbReference>
<dbReference type="GO" id="GO:0005737">
    <property type="term" value="C:cytoplasm"/>
    <property type="evidence" value="ECO:0007669"/>
    <property type="project" value="TreeGrafter"/>
</dbReference>
<dbReference type="PANTHER" id="PTHR24056">
    <property type="entry name" value="CELL DIVISION PROTEIN KINASE"/>
    <property type="match status" value="1"/>
</dbReference>
<keyword evidence="4" id="KW-0067">ATP-binding</keyword>
<evidence type="ECO:0000256" key="6">
    <source>
        <dbReference type="ARBA" id="ARBA00048367"/>
    </source>
</evidence>
<name>M2YTF0_PSEFD</name>
<evidence type="ECO:0000256" key="2">
    <source>
        <dbReference type="ARBA" id="ARBA00012425"/>
    </source>
</evidence>
<dbReference type="Gene3D" id="1.10.510.10">
    <property type="entry name" value="Transferase(Phosphotransferase) domain 1"/>
    <property type="match status" value="1"/>
</dbReference>
<keyword evidence="3" id="KW-0547">Nucleotide-binding</keyword>
<dbReference type="SUPFAM" id="SSF56112">
    <property type="entry name" value="Protein kinase-like (PK-like)"/>
    <property type="match status" value="1"/>
</dbReference>
<dbReference type="GO" id="GO:0000082">
    <property type="term" value="P:G1/S transition of mitotic cell cycle"/>
    <property type="evidence" value="ECO:0007669"/>
    <property type="project" value="TreeGrafter"/>
</dbReference>
<dbReference type="GO" id="GO:0010389">
    <property type="term" value="P:regulation of G2/M transition of mitotic cell cycle"/>
    <property type="evidence" value="ECO:0007669"/>
    <property type="project" value="TreeGrafter"/>
</dbReference>
<dbReference type="VEuPathDB" id="FungiDB:MYCFIDRAFT_139944"/>
<dbReference type="GO" id="GO:0000307">
    <property type="term" value="C:cyclin-dependent protein kinase holoenzyme complex"/>
    <property type="evidence" value="ECO:0007669"/>
    <property type="project" value="TreeGrafter"/>
</dbReference>
<keyword evidence="8" id="KW-0418">Kinase</keyword>
<dbReference type="GO" id="GO:0007165">
    <property type="term" value="P:signal transduction"/>
    <property type="evidence" value="ECO:0007669"/>
    <property type="project" value="TreeGrafter"/>
</dbReference>
<dbReference type="InterPro" id="IPR011009">
    <property type="entry name" value="Kinase-like_dom_sf"/>
</dbReference>
<dbReference type="EC" id="2.7.11.22" evidence="2"/>
<dbReference type="Proteomes" id="UP000016932">
    <property type="component" value="Unassembled WGS sequence"/>
</dbReference>
<evidence type="ECO:0000256" key="1">
    <source>
        <dbReference type="ARBA" id="ARBA00006485"/>
    </source>
</evidence>
<dbReference type="OrthoDB" id="413582at2759"/>
<keyword evidence="8" id="KW-0808">Transferase</keyword>
<dbReference type="HOGENOM" id="CLU_000288_181_6_1"/>
<evidence type="ECO:0000259" key="7">
    <source>
        <dbReference type="PROSITE" id="PS50011"/>
    </source>
</evidence>
<dbReference type="GeneID" id="19331134"/>
<dbReference type="GO" id="GO:0005524">
    <property type="term" value="F:ATP binding"/>
    <property type="evidence" value="ECO:0007669"/>
    <property type="project" value="UniProtKB-KW"/>
</dbReference>
<dbReference type="AlphaFoldDB" id="M2YTF0"/>
<dbReference type="GO" id="GO:0030332">
    <property type="term" value="F:cyclin binding"/>
    <property type="evidence" value="ECO:0007669"/>
    <property type="project" value="TreeGrafter"/>
</dbReference>
<keyword evidence="9" id="KW-1185">Reference proteome</keyword>
<dbReference type="Gene3D" id="3.30.200.20">
    <property type="entry name" value="Phosphorylase Kinase, domain 1"/>
    <property type="match status" value="1"/>
</dbReference>
<dbReference type="KEGG" id="pfj:MYCFIDRAFT_139944"/>
<comment type="catalytic activity">
    <reaction evidence="5">
        <text>L-threonyl-[protein] + ATP = O-phospho-L-threonyl-[protein] + ADP + H(+)</text>
        <dbReference type="Rhea" id="RHEA:46608"/>
        <dbReference type="Rhea" id="RHEA-COMP:11060"/>
        <dbReference type="Rhea" id="RHEA-COMP:11605"/>
        <dbReference type="ChEBI" id="CHEBI:15378"/>
        <dbReference type="ChEBI" id="CHEBI:30013"/>
        <dbReference type="ChEBI" id="CHEBI:30616"/>
        <dbReference type="ChEBI" id="CHEBI:61977"/>
        <dbReference type="ChEBI" id="CHEBI:456216"/>
        <dbReference type="EC" id="2.7.11.22"/>
    </reaction>
</comment>
<evidence type="ECO:0000256" key="3">
    <source>
        <dbReference type="ARBA" id="ARBA00022741"/>
    </source>
</evidence>
<gene>
    <name evidence="8" type="primary">CSK1</name>
    <name evidence="8" type="ORF">MYCFIDRAFT_139944</name>
</gene>
<protein>
    <recommendedName>
        <fullName evidence="2">cyclin-dependent kinase</fullName>
        <ecNumber evidence="2">2.7.11.22</ecNumber>
    </recommendedName>
</protein>
<dbReference type="InterPro" id="IPR050108">
    <property type="entry name" value="CDK"/>
</dbReference>
<evidence type="ECO:0000256" key="4">
    <source>
        <dbReference type="ARBA" id="ARBA00022840"/>
    </source>
</evidence>
<feature type="domain" description="Protein kinase" evidence="7">
    <location>
        <begin position="67"/>
        <end position="368"/>
    </location>
</feature>
<keyword evidence="8" id="KW-0723">Serine/threonine-protein kinase</keyword>
<dbReference type="RefSeq" id="XP_007928346.1">
    <property type="nucleotide sequence ID" value="XM_007930155.1"/>
</dbReference>
<evidence type="ECO:0000313" key="8">
    <source>
        <dbReference type="EMBL" id="EME81035.1"/>
    </source>
</evidence>
<proteinExistence type="inferred from homology"/>
<comment type="similarity">
    <text evidence="1">Belongs to the protein kinase superfamily. CMGC Ser/Thr protein kinase family. CDC2/CDKX subfamily.</text>
</comment>
<dbReference type="InterPro" id="IPR008271">
    <property type="entry name" value="Ser/Thr_kinase_AS"/>
</dbReference>
<dbReference type="SMART" id="SM00220">
    <property type="entry name" value="S_TKc"/>
    <property type="match status" value="1"/>
</dbReference>
<sequence length="378" mass="42292">MAQDWRKAVSFSDRLSETTKMQVSAYISECSVQLLLAAAERGPAEDQHADEHISPNLPQTGARIGKYLNAQHFADGLFSELFRAIHPEPHPGSKTPKVVALKLTNPSMMTPPHDSHREARILAKAKSDHTIPLLETFYQAGGSFVLAFPYMPHDLNMLLHTKQLTSQSRRSILRDLFSALAHLHRLNIIHRDIKPSNILLAGIAGPAYLADFGIAWCADDPASEPSDQKMLDVGTTCYRPPELLFGYSSYDSVLDMWAAGCVAAQVVCLNRETLFDAGDLGSELALIKSMFQKLGTPDLTTWPEAERMPDWGKMNFTKYPAKTWEDILPDAEAEARNLVRHMVQYESAWRLTANEVCLQLTCLNHRMLTFARHSSIHI</sequence>
<dbReference type="InterPro" id="IPR000719">
    <property type="entry name" value="Prot_kinase_dom"/>
</dbReference>
<accession>M2YTF0</accession>
<dbReference type="STRING" id="383855.M2YTF0"/>
<evidence type="ECO:0000313" key="9">
    <source>
        <dbReference type="Proteomes" id="UP000016932"/>
    </source>
</evidence>
<dbReference type="PROSITE" id="PS50011">
    <property type="entry name" value="PROTEIN_KINASE_DOM"/>
    <property type="match status" value="1"/>
</dbReference>
<dbReference type="GO" id="GO:0010468">
    <property type="term" value="P:regulation of gene expression"/>
    <property type="evidence" value="ECO:0007669"/>
    <property type="project" value="TreeGrafter"/>
</dbReference>
<reference evidence="8 9" key="1">
    <citation type="journal article" date="2012" name="PLoS Pathog.">
        <title>Diverse lifestyles and strategies of plant pathogenesis encoded in the genomes of eighteen Dothideomycetes fungi.</title>
        <authorList>
            <person name="Ohm R.A."/>
            <person name="Feau N."/>
            <person name="Henrissat B."/>
            <person name="Schoch C.L."/>
            <person name="Horwitz B.A."/>
            <person name="Barry K.W."/>
            <person name="Condon B.J."/>
            <person name="Copeland A.C."/>
            <person name="Dhillon B."/>
            <person name="Glaser F."/>
            <person name="Hesse C.N."/>
            <person name="Kosti I."/>
            <person name="LaButti K."/>
            <person name="Lindquist E.A."/>
            <person name="Lucas S."/>
            <person name="Salamov A.A."/>
            <person name="Bradshaw R.E."/>
            <person name="Ciuffetti L."/>
            <person name="Hamelin R.C."/>
            <person name="Kema G.H.J."/>
            <person name="Lawrence C."/>
            <person name="Scott J.A."/>
            <person name="Spatafora J.W."/>
            <person name="Turgeon B.G."/>
            <person name="de Wit P.J.G.M."/>
            <person name="Zhong S."/>
            <person name="Goodwin S.B."/>
            <person name="Grigoriev I.V."/>
        </authorList>
    </citation>
    <scope>NUCLEOTIDE SEQUENCE [LARGE SCALE GENOMIC DNA]</scope>
    <source>
        <strain evidence="8 9">CIRAD86</strain>
    </source>
</reference>
<dbReference type="PANTHER" id="PTHR24056:SF576">
    <property type="entry name" value="SERINE_THREONINE-PROTEIN KINASE CSK1"/>
    <property type="match status" value="1"/>
</dbReference>
<dbReference type="PROSITE" id="PS00108">
    <property type="entry name" value="PROTEIN_KINASE_ST"/>
    <property type="match status" value="1"/>
</dbReference>
<comment type="catalytic activity">
    <reaction evidence="6">
        <text>L-seryl-[protein] + ATP = O-phospho-L-seryl-[protein] + ADP + H(+)</text>
        <dbReference type="Rhea" id="RHEA:17989"/>
        <dbReference type="Rhea" id="RHEA-COMP:9863"/>
        <dbReference type="Rhea" id="RHEA-COMP:11604"/>
        <dbReference type="ChEBI" id="CHEBI:15378"/>
        <dbReference type="ChEBI" id="CHEBI:29999"/>
        <dbReference type="ChEBI" id="CHEBI:30616"/>
        <dbReference type="ChEBI" id="CHEBI:83421"/>
        <dbReference type="ChEBI" id="CHEBI:456216"/>
        <dbReference type="EC" id="2.7.11.22"/>
    </reaction>
</comment>